<protein>
    <submittedName>
        <fullName evidence="1">Uncharacterized protein</fullName>
    </submittedName>
</protein>
<sequence>MKTRPAEVEEYKVFYLSQIFYLIHAPGKCWSNNSNDSYLVRRYLQLLYINCIHIHFLQCKVPEKIKECHLIPLRHQKYVSNDVKISASVHRYTNTDLHSSCSEYDTFGDERRIVSSPKLYPDDNNLIIMINCNSEPIG</sequence>
<reference evidence="1 2" key="1">
    <citation type="journal article" date="2019" name="Sci. Rep.">
        <title>Orb-weaving spider Araneus ventricosus genome elucidates the spidroin gene catalogue.</title>
        <authorList>
            <person name="Kono N."/>
            <person name="Nakamura H."/>
            <person name="Ohtoshi R."/>
            <person name="Moran D.A.P."/>
            <person name="Shinohara A."/>
            <person name="Yoshida Y."/>
            <person name="Fujiwara M."/>
            <person name="Mori M."/>
            <person name="Tomita M."/>
            <person name="Arakawa K."/>
        </authorList>
    </citation>
    <scope>NUCLEOTIDE SEQUENCE [LARGE SCALE GENOMIC DNA]</scope>
</reference>
<dbReference type="AlphaFoldDB" id="A0A4Y2FYC9"/>
<name>A0A4Y2FYC9_ARAVE</name>
<keyword evidence="2" id="KW-1185">Reference proteome</keyword>
<dbReference type="Proteomes" id="UP000499080">
    <property type="component" value="Unassembled WGS sequence"/>
</dbReference>
<organism evidence="1 2">
    <name type="scientific">Araneus ventricosus</name>
    <name type="common">Orbweaver spider</name>
    <name type="synonym">Epeira ventricosa</name>
    <dbReference type="NCBI Taxonomy" id="182803"/>
    <lineage>
        <taxon>Eukaryota</taxon>
        <taxon>Metazoa</taxon>
        <taxon>Ecdysozoa</taxon>
        <taxon>Arthropoda</taxon>
        <taxon>Chelicerata</taxon>
        <taxon>Arachnida</taxon>
        <taxon>Araneae</taxon>
        <taxon>Araneomorphae</taxon>
        <taxon>Entelegynae</taxon>
        <taxon>Araneoidea</taxon>
        <taxon>Araneidae</taxon>
        <taxon>Araneus</taxon>
    </lineage>
</organism>
<dbReference type="EMBL" id="BGPR01001125">
    <property type="protein sequence ID" value="GBM46141.1"/>
    <property type="molecule type" value="Genomic_DNA"/>
</dbReference>
<gene>
    <name evidence="1" type="ORF">AVEN_194699_1</name>
</gene>
<evidence type="ECO:0000313" key="1">
    <source>
        <dbReference type="EMBL" id="GBM46141.1"/>
    </source>
</evidence>
<proteinExistence type="predicted"/>
<accession>A0A4Y2FYC9</accession>
<evidence type="ECO:0000313" key="2">
    <source>
        <dbReference type="Proteomes" id="UP000499080"/>
    </source>
</evidence>
<comment type="caution">
    <text evidence="1">The sequence shown here is derived from an EMBL/GenBank/DDBJ whole genome shotgun (WGS) entry which is preliminary data.</text>
</comment>